<gene>
    <name evidence="2" type="ORF">CMC5_042540</name>
</gene>
<dbReference type="SUPFAM" id="SSF50129">
    <property type="entry name" value="GroES-like"/>
    <property type="match status" value="1"/>
</dbReference>
<dbReference type="PANTHER" id="PTHR43677">
    <property type="entry name" value="SHORT-CHAIN DEHYDROGENASE/REDUCTASE"/>
    <property type="match status" value="1"/>
</dbReference>
<name>A0A0K1EGW5_CHOCO</name>
<dbReference type="OrthoDB" id="4190732at2"/>
<evidence type="ECO:0000313" key="2">
    <source>
        <dbReference type="EMBL" id="AKT40101.1"/>
    </source>
</evidence>
<dbReference type="RefSeq" id="WP_050432081.1">
    <property type="nucleotide sequence ID" value="NZ_CP012159.1"/>
</dbReference>
<dbReference type="Pfam" id="PF00107">
    <property type="entry name" value="ADH_zinc_N"/>
    <property type="match status" value="1"/>
</dbReference>
<dbReference type="SMART" id="SM00829">
    <property type="entry name" value="PKS_ER"/>
    <property type="match status" value="1"/>
</dbReference>
<organism evidence="2 3">
    <name type="scientific">Chondromyces crocatus</name>
    <dbReference type="NCBI Taxonomy" id="52"/>
    <lineage>
        <taxon>Bacteria</taxon>
        <taxon>Pseudomonadati</taxon>
        <taxon>Myxococcota</taxon>
        <taxon>Polyangia</taxon>
        <taxon>Polyangiales</taxon>
        <taxon>Polyangiaceae</taxon>
        <taxon>Chondromyces</taxon>
    </lineage>
</organism>
<dbReference type="InterPro" id="IPR020843">
    <property type="entry name" value="ER"/>
</dbReference>
<dbReference type="Gene3D" id="3.90.180.10">
    <property type="entry name" value="Medium-chain alcohol dehydrogenases, catalytic domain"/>
    <property type="match status" value="1"/>
</dbReference>
<dbReference type="InterPro" id="IPR011032">
    <property type="entry name" value="GroES-like_sf"/>
</dbReference>
<sequence>MKAVLCKALGGPDTLAVEEVPGLSAGVSEVLIDVHAAAVNFPDLLITQGKYQFKPPLPFSPGGEVAGVVRAVGAQVTRVKPGDRVIGSAVWGGFAEELVVDEARVTPVPDGIDLVTASAFLTAYGTSYHALVDRAALHAGETLAVLGAAGGVGLAAVQIGKALGARVIACASTDDKLALCKEHGADEVINYAREDLKERLKQLTGGEGADVVYDPVGSAYSEAALRAIAWKGRFLVVGFAAGEIPRIPLNLTLLKGCQIVGVFWGMFTTREPSRYREGLEELLRWLAEGRIRPLVSESFPLERAADALRAIEARAVKGKVVLVTGRAE</sequence>
<dbReference type="Gene3D" id="3.40.50.720">
    <property type="entry name" value="NAD(P)-binding Rossmann-like Domain"/>
    <property type="match status" value="1"/>
</dbReference>
<evidence type="ECO:0000313" key="3">
    <source>
        <dbReference type="Proteomes" id="UP000067626"/>
    </source>
</evidence>
<dbReference type="AlphaFoldDB" id="A0A0K1EGW5"/>
<dbReference type="InterPro" id="IPR036291">
    <property type="entry name" value="NAD(P)-bd_dom_sf"/>
</dbReference>
<protein>
    <submittedName>
        <fullName evidence="2">NADPH:quinone oxidoreductase</fullName>
    </submittedName>
</protein>
<dbReference type="InterPro" id="IPR013149">
    <property type="entry name" value="ADH-like_C"/>
</dbReference>
<evidence type="ECO:0000259" key="1">
    <source>
        <dbReference type="SMART" id="SM00829"/>
    </source>
</evidence>
<feature type="domain" description="Enoyl reductase (ER)" evidence="1">
    <location>
        <begin position="10"/>
        <end position="322"/>
    </location>
</feature>
<dbReference type="SUPFAM" id="SSF51735">
    <property type="entry name" value="NAD(P)-binding Rossmann-fold domains"/>
    <property type="match status" value="1"/>
</dbReference>
<dbReference type="KEGG" id="ccro:CMC5_042540"/>
<proteinExistence type="predicted"/>
<dbReference type="InterPro" id="IPR051397">
    <property type="entry name" value="Zn-ADH-like_protein"/>
</dbReference>
<dbReference type="PATRIC" id="fig|52.7.peg.4680"/>
<dbReference type="Proteomes" id="UP000067626">
    <property type="component" value="Chromosome"/>
</dbReference>
<accession>A0A0K1EGW5</accession>
<keyword evidence="3" id="KW-1185">Reference proteome</keyword>
<dbReference type="GO" id="GO:0016491">
    <property type="term" value="F:oxidoreductase activity"/>
    <property type="evidence" value="ECO:0007669"/>
    <property type="project" value="InterPro"/>
</dbReference>
<dbReference type="PANTHER" id="PTHR43677:SF4">
    <property type="entry name" value="QUINONE OXIDOREDUCTASE-LIKE PROTEIN 2"/>
    <property type="match status" value="1"/>
</dbReference>
<dbReference type="STRING" id="52.CMC5_042540"/>
<reference evidence="2 3" key="1">
    <citation type="submission" date="2015-07" db="EMBL/GenBank/DDBJ databases">
        <title>Genome analysis of myxobacterium Chondromyces crocatus Cm c5 reveals a high potential for natural compound synthesis and the genetic basis for the loss of fruiting body formation.</title>
        <authorList>
            <person name="Zaburannyi N."/>
            <person name="Bunk B."/>
            <person name="Maier J."/>
            <person name="Overmann J."/>
            <person name="Mueller R."/>
        </authorList>
    </citation>
    <scope>NUCLEOTIDE SEQUENCE [LARGE SCALE GENOMIC DNA]</scope>
    <source>
        <strain evidence="2 3">Cm c5</strain>
    </source>
</reference>
<dbReference type="EMBL" id="CP012159">
    <property type="protein sequence ID" value="AKT40101.1"/>
    <property type="molecule type" value="Genomic_DNA"/>
</dbReference>
<dbReference type="CDD" id="cd08241">
    <property type="entry name" value="QOR1"/>
    <property type="match status" value="1"/>
</dbReference>
<dbReference type="InterPro" id="IPR013154">
    <property type="entry name" value="ADH-like_N"/>
</dbReference>
<dbReference type="Pfam" id="PF08240">
    <property type="entry name" value="ADH_N"/>
    <property type="match status" value="1"/>
</dbReference>